<evidence type="ECO:0000313" key="2">
    <source>
        <dbReference type="EMBL" id="KAF4138692.1"/>
    </source>
</evidence>
<keyword evidence="3" id="KW-1185">Reference proteome</keyword>
<comment type="caution">
    <text evidence="1">The sequence shown here is derived from an EMBL/GenBank/DDBJ whole genome shotgun (WGS) entry which is preliminary data.</text>
</comment>
<reference evidence="1" key="1">
    <citation type="submission" date="2020-04" db="EMBL/GenBank/DDBJ databases">
        <title>Hybrid Assembly of Korean Phytophthora infestans isolates.</title>
        <authorList>
            <person name="Prokchorchik M."/>
            <person name="Lee Y."/>
            <person name="Seo J."/>
            <person name="Cho J.-H."/>
            <person name="Park Y.-E."/>
            <person name="Jang D.-C."/>
            <person name="Im J.-S."/>
            <person name="Choi J.-G."/>
            <person name="Park H.-J."/>
            <person name="Lee G.-B."/>
            <person name="Lee Y.-G."/>
            <person name="Hong S.-Y."/>
            <person name="Cho K."/>
            <person name="Sohn K.H."/>
        </authorList>
    </citation>
    <scope>NUCLEOTIDE SEQUENCE</scope>
    <source>
        <strain evidence="1">KR_1_A1</strain>
        <strain evidence="2">KR_2_A2</strain>
    </source>
</reference>
<accession>A0A833WUZ8</accession>
<dbReference type="Proteomes" id="UP000704712">
    <property type="component" value="Unassembled WGS sequence"/>
</dbReference>
<evidence type="ECO:0000313" key="1">
    <source>
        <dbReference type="EMBL" id="KAF4038481.1"/>
    </source>
</evidence>
<organism evidence="1 3">
    <name type="scientific">Phytophthora infestans</name>
    <name type="common">Potato late blight agent</name>
    <name type="synonym">Botrytis infestans</name>
    <dbReference type="NCBI Taxonomy" id="4787"/>
    <lineage>
        <taxon>Eukaryota</taxon>
        <taxon>Sar</taxon>
        <taxon>Stramenopiles</taxon>
        <taxon>Oomycota</taxon>
        <taxon>Peronosporomycetes</taxon>
        <taxon>Peronosporales</taxon>
        <taxon>Peronosporaceae</taxon>
        <taxon>Phytophthora</taxon>
    </lineage>
</organism>
<proteinExistence type="predicted"/>
<protein>
    <submittedName>
        <fullName evidence="1">Uncharacterized protein</fullName>
    </submittedName>
</protein>
<dbReference type="AlphaFoldDB" id="A0A833WUZ8"/>
<dbReference type="EMBL" id="WSZM01000193">
    <property type="protein sequence ID" value="KAF4038481.1"/>
    <property type="molecule type" value="Genomic_DNA"/>
</dbReference>
<name>A0A833WUZ8_PHYIN</name>
<dbReference type="Proteomes" id="UP000602510">
    <property type="component" value="Unassembled WGS sequence"/>
</dbReference>
<dbReference type="EMBL" id="JAACNO010001646">
    <property type="protein sequence ID" value="KAF4138692.1"/>
    <property type="molecule type" value="Genomic_DNA"/>
</dbReference>
<gene>
    <name evidence="1" type="ORF">GN244_ATG09355</name>
    <name evidence="2" type="ORF">GN958_ATG12128</name>
</gene>
<sequence length="134" mass="15215">MWNVPPGALPLEEDIMFNTVDLTIIVDDYAEQEKKNASEKLSVVDLFTVNIIPNLGRLRELMLKKKLAIQVHYGVVKAVRGEAANDPEDLRLLSRIANTQPCTMYSMNWPTQVFEASILDYDYEESKLLIDGIT</sequence>
<evidence type="ECO:0000313" key="3">
    <source>
        <dbReference type="Proteomes" id="UP000602510"/>
    </source>
</evidence>